<proteinExistence type="predicted"/>
<dbReference type="Gene3D" id="1.25.40.20">
    <property type="entry name" value="Ankyrin repeat-containing domain"/>
    <property type="match status" value="1"/>
</dbReference>
<dbReference type="SMART" id="SM00248">
    <property type="entry name" value="ANK"/>
    <property type="match status" value="3"/>
</dbReference>
<dbReference type="Proteomes" id="UP000680206">
    <property type="component" value="Unassembled WGS sequence"/>
</dbReference>
<dbReference type="RefSeq" id="WP_208237893.1">
    <property type="nucleotide sequence ID" value="NZ_JAGEPF010000004.1"/>
</dbReference>
<dbReference type="PROSITE" id="PS50088">
    <property type="entry name" value="ANK_REPEAT"/>
    <property type="match status" value="2"/>
</dbReference>
<dbReference type="PANTHER" id="PTHR24189:SF50">
    <property type="entry name" value="ANKYRIN REPEAT AND SOCS BOX PROTEIN 2"/>
    <property type="match status" value="1"/>
</dbReference>
<dbReference type="EMBL" id="JAGEPF010000004">
    <property type="protein sequence ID" value="MBO2457148.1"/>
    <property type="molecule type" value="Genomic_DNA"/>
</dbReference>
<protein>
    <submittedName>
        <fullName evidence="5">Ankyrin repeat domain-containing protein</fullName>
    </submittedName>
</protein>
<dbReference type="Pfam" id="PF12796">
    <property type="entry name" value="Ank_2"/>
    <property type="match status" value="1"/>
</dbReference>
<keyword evidence="1" id="KW-0677">Repeat</keyword>
<evidence type="ECO:0000256" key="1">
    <source>
        <dbReference type="ARBA" id="ARBA00022737"/>
    </source>
</evidence>
<evidence type="ECO:0000313" key="5">
    <source>
        <dbReference type="EMBL" id="MBO2457148.1"/>
    </source>
</evidence>
<dbReference type="InterPro" id="IPR002110">
    <property type="entry name" value="Ankyrin_rpt"/>
</dbReference>
<accession>A0ABS3RLB5</accession>
<dbReference type="InterPro" id="IPR050745">
    <property type="entry name" value="Multifunctional_regulatory"/>
</dbReference>
<dbReference type="PANTHER" id="PTHR24189">
    <property type="entry name" value="MYOTROPHIN"/>
    <property type="match status" value="1"/>
</dbReference>
<evidence type="ECO:0000256" key="4">
    <source>
        <dbReference type="SAM" id="MobiDB-lite"/>
    </source>
</evidence>
<organism evidence="5 6">
    <name type="scientific">Actinomadura violacea</name>
    <dbReference type="NCBI Taxonomy" id="2819934"/>
    <lineage>
        <taxon>Bacteria</taxon>
        <taxon>Bacillati</taxon>
        <taxon>Actinomycetota</taxon>
        <taxon>Actinomycetes</taxon>
        <taxon>Streptosporangiales</taxon>
        <taxon>Thermomonosporaceae</taxon>
        <taxon>Actinomadura</taxon>
    </lineage>
</organism>
<feature type="repeat" description="ANK" evidence="3">
    <location>
        <begin position="499"/>
        <end position="532"/>
    </location>
</feature>
<gene>
    <name evidence="5" type="ORF">J4709_06145</name>
</gene>
<name>A0ABS3RLB5_9ACTN</name>
<feature type="repeat" description="ANK" evidence="3">
    <location>
        <begin position="466"/>
        <end position="498"/>
    </location>
</feature>
<evidence type="ECO:0000256" key="3">
    <source>
        <dbReference type="PROSITE-ProRule" id="PRU00023"/>
    </source>
</evidence>
<evidence type="ECO:0000313" key="6">
    <source>
        <dbReference type="Proteomes" id="UP000680206"/>
    </source>
</evidence>
<keyword evidence="6" id="KW-1185">Reference proteome</keyword>
<evidence type="ECO:0000256" key="2">
    <source>
        <dbReference type="ARBA" id="ARBA00023043"/>
    </source>
</evidence>
<comment type="caution">
    <text evidence="5">The sequence shown here is derived from an EMBL/GenBank/DDBJ whole genome shotgun (WGS) entry which is preliminary data.</text>
</comment>
<dbReference type="SUPFAM" id="SSF48403">
    <property type="entry name" value="Ankyrin repeat"/>
    <property type="match status" value="1"/>
</dbReference>
<feature type="region of interest" description="Disordered" evidence="4">
    <location>
        <begin position="530"/>
        <end position="558"/>
    </location>
</feature>
<reference evidence="5 6" key="1">
    <citation type="submission" date="2021-03" db="EMBL/GenBank/DDBJ databases">
        <title>Actinomadura violae sp. nov., isolated from lichen in Thailand.</title>
        <authorList>
            <person name="Kanchanasin P."/>
            <person name="Saeng-In P."/>
            <person name="Phongsopitanun W."/>
            <person name="Yuki M."/>
            <person name="Kudo T."/>
            <person name="Ohkuma M."/>
            <person name="Tanasupawat S."/>
        </authorList>
    </citation>
    <scope>NUCLEOTIDE SEQUENCE [LARGE SCALE GENOMIC DNA]</scope>
    <source>
        <strain evidence="5 6">LCR2-06</strain>
    </source>
</reference>
<dbReference type="InterPro" id="IPR036770">
    <property type="entry name" value="Ankyrin_rpt-contain_sf"/>
</dbReference>
<keyword evidence="2 3" id="KW-0040">ANK repeat</keyword>
<sequence length="558" mass="60659">MTVFHPPPSWREIGPAWQRARRYGLPPAAVAKAAERRRAGDWRGACAAARVDVAFDPADVAREHGAQEAARLEEDLRHLVPDLLHWHLPRDAFQAGGVSTFTAGRRFALTRYRAPGAPWSAVLQVAAPPTAFAPQRPALELASAVSADEDWTADRYLFDDRHCHELAEHYGGHGRVPFFHADGTPRDPGELPASDPGPGDAVARAEWALLLAGRPGAGRAEIQAAFDAVGIGLVLEEHPKTQPWERGPWSDLSRLGTAAPMLAHRIRRLAGRGGRPLSALVRLPDRQVTVRVEAGGRRERPLVWPAHTGETRRRTPAPGCWHDLPDLDLLRGGLLAPDELHPLVRSALFPGRPPQDGPADGPGHRLPATVRVRCEGVWHKVRLGDGDLRIPHTEEEARREQAFGAFGGAVGGCFAARRAWRSGAGRLPRALRRHRNEVFLRARHGDADGVLRLLDAGLDPHVTDGRGWTLLHALYAMDHEALLPRLLEAGLDVDAADRDGRTPALLAVQHHGSPALVRALLDAGARTEIAAAPMPPHGPSTLSKAAEKAERDDLEFLP</sequence>